<keyword evidence="4" id="KW-1185">Reference proteome</keyword>
<dbReference type="PANTHER" id="PTHR23017:SF44">
    <property type="entry name" value="G-PROTEIN COUPLED RECEPTORS FAMILY 1 PROFILE DOMAIN-CONTAINING PROTEIN"/>
    <property type="match status" value="1"/>
</dbReference>
<dbReference type="Pfam" id="PF10328">
    <property type="entry name" value="7TM_GPCR_Srx"/>
    <property type="match status" value="1"/>
</dbReference>
<dbReference type="PANTHER" id="PTHR23017">
    <property type="entry name" value="SERPENTINE RECEPTOR, CLASS X"/>
    <property type="match status" value="1"/>
</dbReference>
<reference evidence="3 4" key="1">
    <citation type="submission" date="2015-09" db="EMBL/GenBank/DDBJ databases">
        <title>Draft genome of the parasitic nematode Teladorsagia circumcincta isolate WARC Sus (inbred).</title>
        <authorList>
            <person name="Mitreva M."/>
        </authorList>
    </citation>
    <scope>NUCLEOTIDE SEQUENCE [LARGE SCALE GENOMIC DNA]</scope>
    <source>
        <strain evidence="3 4">S</strain>
    </source>
</reference>
<organism evidence="3 4">
    <name type="scientific">Teladorsagia circumcincta</name>
    <name type="common">Brown stomach worm</name>
    <name type="synonym">Ostertagia circumcincta</name>
    <dbReference type="NCBI Taxonomy" id="45464"/>
    <lineage>
        <taxon>Eukaryota</taxon>
        <taxon>Metazoa</taxon>
        <taxon>Ecdysozoa</taxon>
        <taxon>Nematoda</taxon>
        <taxon>Chromadorea</taxon>
        <taxon>Rhabditida</taxon>
        <taxon>Rhabditina</taxon>
        <taxon>Rhabditomorpha</taxon>
        <taxon>Strongyloidea</taxon>
        <taxon>Trichostrongylidae</taxon>
        <taxon>Teladorsagia</taxon>
    </lineage>
</organism>
<evidence type="ECO:0000259" key="2">
    <source>
        <dbReference type="Pfam" id="PF10328"/>
    </source>
</evidence>
<keyword evidence="1" id="KW-1133">Transmembrane helix</keyword>
<feature type="domain" description="7TM GPCR serpentine receptor class x (Srx)" evidence="2">
    <location>
        <begin position="26"/>
        <end position="80"/>
    </location>
</feature>
<evidence type="ECO:0000313" key="3">
    <source>
        <dbReference type="EMBL" id="PIO58370.1"/>
    </source>
</evidence>
<dbReference type="InterPro" id="IPR019430">
    <property type="entry name" value="7TM_GPCR_serpentine_rcpt_Srx"/>
</dbReference>
<accession>A0A2G9TM10</accession>
<gene>
    <name evidence="3" type="ORF">TELCIR_20197</name>
</gene>
<dbReference type="OrthoDB" id="5849384at2759"/>
<dbReference type="AlphaFoldDB" id="A0A2G9TM10"/>
<dbReference type="Proteomes" id="UP000230423">
    <property type="component" value="Unassembled WGS sequence"/>
</dbReference>
<evidence type="ECO:0000313" key="4">
    <source>
        <dbReference type="Proteomes" id="UP000230423"/>
    </source>
</evidence>
<protein>
    <recommendedName>
        <fullName evidence="2">7TM GPCR serpentine receptor class x (Srx) domain-containing protein</fullName>
    </recommendedName>
</protein>
<name>A0A2G9TM10_TELCI</name>
<feature type="transmembrane region" description="Helical" evidence="1">
    <location>
        <begin position="20"/>
        <end position="42"/>
    </location>
</feature>
<keyword evidence="1" id="KW-0812">Transmembrane</keyword>
<dbReference type="EMBL" id="KZ361410">
    <property type="protein sequence ID" value="PIO58370.1"/>
    <property type="molecule type" value="Genomic_DNA"/>
</dbReference>
<proteinExistence type="predicted"/>
<keyword evidence="1" id="KW-0472">Membrane</keyword>
<evidence type="ECO:0000256" key="1">
    <source>
        <dbReference type="SAM" id="Phobius"/>
    </source>
</evidence>
<sequence length="81" mass="8902">MNKLATELEDQATEIRDRQIVAAIIFVIAFPGVICNTLVAMFTRRLPTLNNSFGRLTASQATGEIVLCASFAFHYVPMVAL</sequence>